<evidence type="ECO:0000313" key="1">
    <source>
        <dbReference type="EMBL" id="MDQ0749730.1"/>
    </source>
</evidence>
<name>A0ABU0QRF7_9ACTN</name>
<keyword evidence="2" id="KW-1185">Reference proteome</keyword>
<proteinExistence type="predicted"/>
<accession>A0ABU0QRF7</accession>
<gene>
    <name evidence="1" type="ORF">QF034_003961</name>
</gene>
<comment type="caution">
    <text evidence="1">The sequence shown here is derived from an EMBL/GenBank/DDBJ whole genome shotgun (WGS) entry which is preliminary data.</text>
</comment>
<sequence length="51" mass="5713">MTGITYTATLDVGRETAETLARLLREHRERLGTRKGTRALGVFKQGVLVLR</sequence>
<evidence type="ECO:0000313" key="2">
    <source>
        <dbReference type="Proteomes" id="UP001232755"/>
    </source>
</evidence>
<organism evidence="1 2">
    <name type="scientific">Streptomyces africanus</name>
    <dbReference type="NCBI Taxonomy" id="231024"/>
    <lineage>
        <taxon>Bacteria</taxon>
        <taxon>Bacillati</taxon>
        <taxon>Actinomycetota</taxon>
        <taxon>Actinomycetes</taxon>
        <taxon>Kitasatosporales</taxon>
        <taxon>Streptomycetaceae</taxon>
        <taxon>Streptomyces</taxon>
    </lineage>
</organism>
<dbReference type="EMBL" id="JAUSYP010000001">
    <property type="protein sequence ID" value="MDQ0749730.1"/>
    <property type="molecule type" value="Genomic_DNA"/>
</dbReference>
<dbReference type="Proteomes" id="UP001232755">
    <property type="component" value="Unassembled WGS sequence"/>
</dbReference>
<evidence type="ECO:0008006" key="3">
    <source>
        <dbReference type="Google" id="ProtNLM"/>
    </source>
</evidence>
<protein>
    <recommendedName>
        <fullName evidence="3">Transposase</fullName>
    </recommendedName>
</protein>
<reference evidence="1 2" key="1">
    <citation type="submission" date="2023-07" db="EMBL/GenBank/DDBJ databases">
        <title>Comparative genomics of wheat-associated soil bacteria to identify genetic determinants of phenazine resistance.</title>
        <authorList>
            <person name="Mouncey N."/>
        </authorList>
    </citation>
    <scope>NUCLEOTIDE SEQUENCE [LARGE SCALE GENOMIC DNA]</scope>
    <source>
        <strain evidence="1 2">B3I12</strain>
    </source>
</reference>